<dbReference type="Pfam" id="PF08281">
    <property type="entry name" value="Sigma70_r4_2"/>
    <property type="match status" value="1"/>
</dbReference>
<feature type="domain" description="RNA polymerase sigma-70 region 2" evidence="5">
    <location>
        <begin position="25"/>
        <end position="90"/>
    </location>
</feature>
<dbReference type="InterPro" id="IPR014284">
    <property type="entry name" value="RNA_pol_sigma-70_dom"/>
</dbReference>
<dbReference type="Pfam" id="PF04542">
    <property type="entry name" value="Sigma70_r2"/>
    <property type="match status" value="1"/>
</dbReference>
<feature type="domain" description="RNA polymerase sigma factor 70 region 4 type 2" evidence="6">
    <location>
        <begin position="122"/>
        <end position="174"/>
    </location>
</feature>
<dbReference type="InterPro" id="IPR039425">
    <property type="entry name" value="RNA_pol_sigma-70-like"/>
</dbReference>
<sequence length="181" mass="20331">MTEKADIEKFISQAALGNQQAFNDLYDATSTKLYSVCLKILNNPTHAEDTLQDVFIKIWRSADKYQQNGLSPMTWLITIARNTAIDKLRALGGHYHSPDALDALEDTGQSPEAESIAFSEKEQIARCLEQLEQDKAEAVRSAYLQGDSYADLAKKYAVPVNTMRTWLRRSLLKLKGCLTND</sequence>
<gene>
    <name evidence="7" type="ORF">DKT75_04495</name>
</gene>
<dbReference type="InterPro" id="IPR013325">
    <property type="entry name" value="RNA_pol_sigma_r2"/>
</dbReference>
<dbReference type="GO" id="GO:0016987">
    <property type="term" value="F:sigma factor activity"/>
    <property type="evidence" value="ECO:0007669"/>
    <property type="project" value="UniProtKB-KW"/>
</dbReference>
<dbReference type="OrthoDB" id="9784272at2"/>
<evidence type="ECO:0000259" key="5">
    <source>
        <dbReference type="Pfam" id="PF04542"/>
    </source>
</evidence>
<dbReference type="InterPro" id="IPR036388">
    <property type="entry name" value="WH-like_DNA-bd_sf"/>
</dbReference>
<keyword evidence="2" id="KW-0805">Transcription regulation</keyword>
<comment type="similarity">
    <text evidence="1">Belongs to the sigma-70 factor family. ECF subfamily.</text>
</comment>
<dbReference type="PANTHER" id="PTHR43133:SF62">
    <property type="entry name" value="RNA POLYMERASE SIGMA FACTOR SIGZ"/>
    <property type="match status" value="1"/>
</dbReference>
<comment type="caution">
    <text evidence="7">The sequence shown here is derived from an EMBL/GenBank/DDBJ whole genome shotgun (WGS) entry which is preliminary data.</text>
</comment>
<dbReference type="GO" id="GO:0003677">
    <property type="term" value="F:DNA binding"/>
    <property type="evidence" value="ECO:0007669"/>
    <property type="project" value="InterPro"/>
</dbReference>
<dbReference type="Gene3D" id="1.10.10.10">
    <property type="entry name" value="Winged helix-like DNA-binding domain superfamily/Winged helix DNA-binding domain"/>
    <property type="match status" value="1"/>
</dbReference>
<keyword evidence="8" id="KW-1185">Reference proteome</keyword>
<dbReference type="NCBIfam" id="TIGR02937">
    <property type="entry name" value="sigma70-ECF"/>
    <property type="match status" value="1"/>
</dbReference>
<dbReference type="InterPro" id="IPR007627">
    <property type="entry name" value="RNA_pol_sigma70_r2"/>
</dbReference>
<evidence type="ECO:0000256" key="1">
    <source>
        <dbReference type="ARBA" id="ARBA00010641"/>
    </source>
</evidence>
<dbReference type="Gene3D" id="1.10.1740.10">
    <property type="match status" value="1"/>
</dbReference>
<dbReference type="SUPFAM" id="SSF88946">
    <property type="entry name" value="Sigma2 domain of RNA polymerase sigma factors"/>
    <property type="match status" value="1"/>
</dbReference>
<dbReference type="AlphaFoldDB" id="A0A317CQ21"/>
<reference evidence="7 8" key="1">
    <citation type="submission" date="2018-05" db="EMBL/GenBank/DDBJ databases">
        <title>Leucothrix arctica sp. nov., isolated from Arctic seawater.</title>
        <authorList>
            <person name="Choi A."/>
            <person name="Baek K."/>
        </authorList>
    </citation>
    <scope>NUCLEOTIDE SEQUENCE [LARGE SCALE GENOMIC DNA]</scope>
    <source>
        <strain evidence="7 8">IMCC9719</strain>
    </source>
</reference>
<keyword evidence="4" id="KW-0804">Transcription</keyword>
<dbReference type="GO" id="GO:0006352">
    <property type="term" value="P:DNA-templated transcription initiation"/>
    <property type="evidence" value="ECO:0007669"/>
    <property type="project" value="InterPro"/>
</dbReference>
<evidence type="ECO:0000256" key="3">
    <source>
        <dbReference type="ARBA" id="ARBA00023082"/>
    </source>
</evidence>
<dbReference type="EMBL" id="QGKL01000012">
    <property type="protein sequence ID" value="PWQ98392.1"/>
    <property type="molecule type" value="Genomic_DNA"/>
</dbReference>
<evidence type="ECO:0000313" key="8">
    <source>
        <dbReference type="Proteomes" id="UP000245506"/>
    </source>
</evidence>
<dbReference type="RefSeq" id="WP_109822233.1">
    <property type="nucleotide sequence ID" value="NZ_QGKL01000012.1"/>
</dbReference>
<dbReference type="Proteomes" id="UP000245506">
    <property type="component" value="Unassembled WGS sequence"/>
</dbReference>
<accession>A0A317CQ21</accession>
<protein>
    <submittedName>
        <fullName evidence="7">RNA polymerase subunit sigma</fullName>
    </submittedName>
</protein>
<keyword evidence="3" id="KW-0731">Sigma factor</keyword>
<evidence type="ECO:0000313" key="7">
    <source>
        <dbReference type="EMBL" id="PWQ98392.1"/>
    </source>
</evidence>
<evidence type="ECO:0000256" key="4">
    <source>
        <dbReference type="ARBA" id="ARBA00023163"/>
    </source>
</evidence>
<dbReference type="InterPro" id="IPR013324">
    <property type="entry name" value="RNA_pol_sigma_r3/r4-like"/>
</dbReference>
<organism evidence="7 8">
    <name type="scientific">Leucothrix arctica</name>
    <dbReference type="NCBI Taxonomy" id="1481894"/>
    <lineage>
        <taxon>Bacteria</taxon>
        <taxon>Pseudomonadati</taxon>
        <taxon>Pseudomonadota</taxon>
        <taxon>Gammaproteobacteria</taxon>
        <taxon>Thiotrichales</taxon>
        <taxon>Thiotrichaceae</taxon>
        <taxon>Leucothrix</taxon>
    </lineage>
</organism>
<evidence type="ECO:0000259" key="6">
    <source>
        <dbReference type="Pfam" id="PF08281"/>
    </source>
</evidence>
<dbReference type="PANTHER" id="PTHR43133">
    <property type="entry name" value="RNA POLYMERASE ECF-TYPE SIGMA FACTO"/>
    <property type="match status" value="1"/>
</dbReference>
<dbReference type="InterPro" id="IPR013249">
    <property type="entry name" value="RNA_pol_sigma70_r4_t2"/>
</dbReference>
<proteinExistence type="inferred from homology"/>
<name>A0A317CQ21_9GAMM</name>
<evidence type="ECO:0000256" key="2">
    <source>
        <dbReference type="ARBA" id="ARBA00023015"/>
    </source>
</evidence>
<dbReference type="SUPFAM" id="SSF88659">
    <property type="entry name" value="Sigma3 and sigma4 domains of RNA polymerase sigma factors"/>
    <property type="match status" value="1"/>
</dbReference>